<dbReference type="EMBL" id="JAJEPR010000023">
    <property type="protein sequence ID" value="MCC2190633.1"/>
    <property type="molecule type" value="Genomic_DNA"/>
</dbReference>
<dbReference type="InterPro" id="IPR008928">
    <property type="entry name" value="6-hairpin_glycosidase_sf"/>
</dbReference>
<dbReference type="GO" id="GO:0005975">
    <property type="term" value="P:carbohydrate metabolic process"/>
    <property type="evidence" value="ECO:0007669"/>
    <property type="project" value="InterPro"/>
</dbReference>
<dbReference type="SUPFAM" id="SSF48208">
    <property type="entry name" value="Six-hairpin glycosidases"/>
    <property type="match status" value="1"/>
</dbReference>
<keyword evidence="3" id="KW-1185">Reference proteome</keyword>
<dbReference type="Gene3D" id="2.60.420.10">
    <property type="entry name" value="Maltose phosphorylase, domain 3"/>
    <property type="match status" value="1"/>
</dbReference>
<evidence type="ECO:0000313" key="3">
    <source>
        <dbReference type="Proteomes" id="UP001197875"/>
    </source>
</evidence>
<dbReference type="SUPFAM" id="SSF49785">
    <property type="entry name" value="Galactose-binding domain-like"/>
    <property type="match status" value="1"/>
</dbReference>
<organism evidence="2 3">
    <name type="scientific">Fusicatenibacter faecihominis</name>
    <dbReference type="NCBI Taxonomy" id="2881276"/>
    <lineage>
        <taxon>Bacteria</taxon>
        <taxon>Bacillati</taxon>
        <taxon>Bacillota</taxon>
        <taxon>Clostridia</taxon>
        <taxon>Lachnospirales</taxon>
        <taxon>Lachnospiraceae</taxon>
        <taxon>Fusicatenibacter</taxon>
    </lineage>
</organism>
<dbReference type="Proteomes" id="UP001197875">
    <property type="component" value="Unassembled WGS sequence"/>
</dbReference>
<name>A0AAE3J727_9FIRM</name>
<dbReference type="InterPro" id="IPR008979">
    <property type="entry name" value="Galactose-bd-like_sf"/>
</dbReference>
<dbReference type="InterPro" id="IPR012341">
    <property type="entry name" value="6hp_glycosidase-like_sf"/>
</dbReference>
<dbReference type="InterPro" id="IPR035396">
    <property type="entry name" value="Bac_rhamnosid6H"/>
</dbReference>
<protein>
    <submittedName>
        <fullName evidence="2">Alpha-L-rhamnosidase N-terminal domain-containing protein</fullName>
    </submittedName>
</protein>
<feature type="domain" description="Alpha-L-rhamnosidase six-hairpin glycosidase" evidence="1">
    <location>
        <begin position="369"/>
        <end position="624"/>
    </location>
</feature>
<gene>
    <name evidence="2" type="ORF">LKD71_12645</name>
</gene>
<dbReference type="Gene3D" id="1.50.10.10">
    <property type="match status" value="1"/>
</dbReference>
<dbReference type="AlphaFoldDB" id="A0AAE3J727"/>
<comment type="caution">
    <text evidence="2">The sequence shown here is derived from an EMBL/GenBank/DDBJ whole genome shotgun (WGS) entry which is preliminary data.</text>
</comment>
<accession>A0AAE3J727</accession>
<dbReference type="Gene3D" id="2.60.120.260">
    <property type="entry name" value="Galactose-binding domain-like"/>
    <property type="match status" value="1"/>
</dbReference>
<evidence type="ECO:0000259" key="1">
    <source>
        <dbReference type="Pfam" id="PF17389"/>
    </source>
</evidence>
<dbReference type="PANTHER" id="PTHR34987:SF2">
    <property type="entry name" value="B, PUTATIVE (AFU_ORTHOLOGUE AFUA_7G05040)-RELATED"/>
    <property type="match status" value="1"/>
</dbReference>
<dbReference type="Pfam" id="PF17389">
    <property type="entry name" value="Bac_rhamnosid6H"/>
    <property type="match status" value="1"/>
</dbReference>
<reference evidence="2 3" key="1">
    <citation type="submission" date="2021-10" db="EMBL/GenBank/DDBJ databases">
        <title>Anaerobic single-cell dispensing facilitates the cultivation of human gut bacteria.</title>
        <authorList>
            <person name="Afrizal A."/>
        </authorList>
    </citation>
    <scope>NUCLEOTIDE SEQUENCE [LARGE SCALE GENOMIC DNA]</scope>
    <source>
        <strain evidence="2 3">CLA-AA-H277</strain>
    </source>
</reference>
<proteinExistence type="predicted"/>
<dbReference type="PANTHER" id="PTHR34987">
    <property type="entry name" value="C, PUTATIVE (AFU_ORTHOLOGUE AFUA_3G02880)-RELATED"/>
    <property type="match status" value="1"/>
</dbReference>
<dbReference type="RefSeq" id="WP_227615683.1">
    <property type="nucleotide sequence ID" value="NZ_JAJEPR010000023.1"/>
</dbReference>
<evidence type="ECO:0000313" key="2">
    <source>
        <dbReference type="EMBL" id="MCC2190633.1"/>
    </source>
</evidence>
<sequence>MWKKAMWIGVPREEIEEKKIYQGDMNGRFAYYRLEIELEEAGEAIVDLSANSRYRLWINEKPVLSGPCRSNQFRHYYETVDLKPYLKKGKNILAAQVLLYDSMYTAGWQDQRAPLVSVASLPAGHRFALEGAVKDAQGVDAAELTTGKADWRVWLDNTFYLYKEGAVDTNLGALAEKIDFSRTPGNWKSESFDASGWKKAVELETAAEGYEKFLGILKTFRLEERPIPLCVEEEATLDKELGEPVLGEKEALTVEPGEKKVFLFDGKTLFNAYFRYHIQGGKGAEISFTYFEKFTKGRDEVKRDDYRNGEIGNNGRTDRIFPAGGDLLYEPFWYHTMRFLKIEIQAGEEAVKFYRPQLLKTGYPLRPESEISSTAEWVQPIYEMCVRTLQDCMMETYMDCPFWEQMQYPMDTRLQALFTYVCSTDTKLARKALQDFHDSILPMGLVQGRAPSNPLQVISTFSLYYIFMLLEYYQRTGDLKVLKLYRSDVDGILEYYDGKIGTSGLVENLGYWEFIDWQESWEKTCGRPVAAEEGPSTIINLMYGLALLKGARIAEITGREGLAEEYRKRQKQIAEKVQKLCWDEERGLYREGPSYRQFSQHAQSWAVLNGLLKGEKARAVMEKTFREPDVLRCYFSTCYELFRACELAGCYELTGEQMDWWLKLLDEHCTTCPETPAGSRSECHAWSALPMYELMSVMAGIRRESGEPSNVVIKPHLNAVPDLRGKFATEYGSILFYYEKQENGIRGSITLPAGMTGTFVYPDGTSFSLVAGKNRIG</sequence>